<dbReference type="EMBL" id="CAIE01000013">
    <property type="protein sequence ID" value="CCH16265.1"/>
    <property type="molecule type" value="Genomic_DNA"/>
</dbReference>
<feature type="compositionally biased region" description="Acidic residues" evidence="1">
    <location>
        <begin position="232"/>
        <end position="241"/>
    </location>
</feature>
<dbReference type="AlphaFoldDB" id="I0KXG8"/>
<evidence type="ECO:0000256" key="1">
    <source>
        <dbReference type="SAM" id="MobiDB-lite"/>
    </source>
</evidence>
<protein>
    <submittedName>
        <fullName evidence="2">Uncharacterized protein</fullName>
    </submittedName>
</protein>
<proteinExistence type="predicted"/>
<accession>I0KXG8</accession>
<feature type="region of interest" description="Disordered" evidence="1">
    <location>
        <begin position="231"/>
        <end position="286"/>
    </location>
</feature>
<dbReference type="Proteomes" id="UP000003448">
    <property type="component" value="Unassembled WGS sequence"/>
</dbReference>
<evidence type="ECO:0000313" key="2">
    <source>
        <dbReference type="EMBL" id="CCH16265.1"/>
    </source>
</evidence>
<gene>
    <name evidence="2" type="ORF">MILUP08_41179</name>
</gene>
<organism evidence="2 3">
    <name type="scientific">Micromonospora lupini str. Lupac 08</name>
    <dbReference type="NCBI Taxonomy" id="1150864"/>
    <lineage>
        <taxon>Bacteria</taxon>
        <taxon>Bacillati</taxon>
        <taxon>Actinomycetota</taxon>
        <taxon>Actinomycetes</taxon>
        <taxon>Micromonosporales</taxon>
        <taxon>Micromonosporaceae</taxon>
        <taxon>Micromonospora</taxon>
    </lineage>
</organism>
<sequence>MTRSAQFFRPLLPTAAGAGPLDSLEVQRCQSAALVKGVPGVGFAVSDRRQAADRLADGGVFGGSDGTLGHGDVTKQRGDQDQTSAVLRHAVGRAIAGPEVHLVSVLAQLLDEVPEDPRAADPRDVLHGDDFWHRALDQPANLIYEWPLGFLRRVDAAAVRGKWLTRSAPSEDADGAGGPHGRQFLDGEVTDVSPMEWRPNVPSVRIVTRTVEVHAGSYVDACILQPVREPSDAAEEIDGGDPDSSGGHAGTVVDHGAEAVSGGCATWAPSHGQNSADPTVLTHGWE</sequence>
<comment type="caution">
    <text evidence="2">The sequence shown here is derived from an EMBL/GenBank/DDBJ whole genome shotgun (WGS) entry which is preliminary data.</text>
</comment>
<name>I0KXG8_9ACTN</name>
<evidence type="ECO:0000313" key="3">
    <source>
        <dbReference type="Proteomes" id="UP000003448"/>
    </source>
</evidence>
<reference evidence="3" key="1">
    <citation type="journal article" date="2012" name="J. Bacteriol.">
        <title>Genome Sequence of Micromonospora lupini Lupac 08, Isolated from Root Nodules of Lupinus angustifolius.</title>
        <authorList>
            <person name="Alonso-Vega P."/>
            <person name="Normand P."/>
            <person name="Bacigalupe R."/>
            <person name="Pujic P."/>
            <person name="Lajus A."/>
            <person name="Vallenet D."/>
            <person name="Carro L."/>
            <person name="Coll P."/>
            <person name="Trujillo M.E."/>
        </authorList>
    </citation>
    <scope>NUCLEOTIDE SEQUENCE [LARGE SCALE GENOMIC DNA]</scope>
    <source>
        <strain evidence="3">Lupac 08</strain>
    </source>
</reference>
<keyword evidence="3" id="KW-1185">Reference proteome</keyword>